<evidence type="ECO:0000313" key="2">
    <source>
        <dbReference type="EMBL" id="QNV11939.1"/>
    </source>
</evidence>
<accession>A0A7L7S6J8</accession>
<organism evidence="2">
    <name type="scientific">Polyphemus pediculus</name>
    <dbReference type="NCBI Taxonomy" id="77662"/>
    <lineage>
        <taxon>Eukaryota</taxon>
        <taxon>Metazoa</taxon>
        <taxon>Ecdysozoa</taxon>
        <taxon>Arthropoda</taxon>
        <taxon>Crustacea</taxon>
        <taxon>Branchiopoda</taxon>
        <taxon>Diplostraca</taxon>
        <taxon>Cladocera</taxon>
        <taxon>Onychopoda</taxon>
        <taxon>Polyphemidae</taxon>
        <taxon>Polyphemus</taxon>
    </lineage>
</organism>
<proteinExistence type="predicted"/>
<geneLocation type="mitochondrion" evidence="2"/>
<sequence>MLIQYILFPLLLMLAFIFPFFNHPLAMGLTLLMMTLLISLSLGCWFVSYWFSYTLFLVLLGGLLVIFVYVALLAPNEPFKQSKFLFVVPLACFPVLGVGIFWFESPASSSFMLESSNVVYLKEVLLALFYSEELYQLTIFLVLFLLLTLLVVVVMLSGNSSPMRSQYN</sequence>
<name>A0A7L7S6J8_9CRUS</name>
<feature type="transmembrane region" description="Helical" evidence="1">
    <location>
        <begin position="84"/>
        <end position="103"/>
    </location>
</feature>
<feature type="transmembrane region" description="Helical" evidence="1">
    <location>
        <begin position="54"/>
        <end position="72"/>
    </location>
</feature>
<dbReference type="EMBL" id="MT862416">
    <property type="protein sequence ID" value="QNV11939.1"/>
    <property type="molecule type" value="Genomic_DNA"/>
</dbReference>
<keyword evidence="1" id="KW-0472">Membrane</keyword>
<dbReference type="AlphaFoldDB" id="A0A7L7S6J8"/>
<keyword evidence="1" id="KW-1133">Transmembrane helix</keyword>
<protein>
    <submittedName>
        <fullName evidence="2">NADH dehydrogenase subunit 6</fullName>
    </submittedName>
</protein>
<evidence type="ECO:0000256" key="1">
    <source>
        <dbReference type="SAM" id="Phobius"/>
    </source>
</evidence>
<feature type="transmembrane region" description="Helical" evidence="1">
    <location>
        <begin position="6"/>
        <end position="22"/>
    </location>
</feature>
<keyword evidence="1" id="KW-0812">Transmembrane</keyword>
<keyword evidence="2" id="KW-0496">Mitochondrion</keyword>
<feature type="transmembrane region" description="Helical" evidence="1">
    <location>
        <begin position="134"/>
        <end position="156"/>
    </location>
</feature>
<gene>
    <name evidence="2" type="primary">ND6</name>
</gene>
<reference evidence="2" key="1">
    <citation type="submission" date="2020-08" db="EMBL/GenBank/DDBJ databases">
        <title>DNAmark Project.</title>
        <authorList>
            <person name="Leerhoei F."/>
        </authorList>
    </citation>
    <scope>NUCLEOTIDE SEQUENCE</scope>
    <source>
        <strain evidence="2">DM583</strain>
    </source>
</reference>